<dbReference type="SUPFAM" id="SSF82171">
    <property type="entry name" value="DPP6 N-terminal domain-like"/>
    <property type="match status" value="1"/>
</dbReference>
<keyword evidence="1" id="KW-0378">Hydrolase</keyword>
<dbReference type="OrthoDB" id="108903at2"/>
<dbReference type="Proteomes" id="UP000190188">
    <property type="component" value="Unassembled WGS sequence"/>
</dbReference>
<name>A0A1T2X2D6_9BACL</name>
<dbReference type="Gene3D" id="3.40.50.1820">
    <property type="entry name" value="alpha/beta hydrolase"/>
    <property type="match status" value="1"/>
</dbReference>
<evidence type="ECO:0000259" key="2">
    <source>
        <dbReference type="Pfam" id="PF00326"/>
    </source>
</evidence>
<dbReference type="AlphaFoldDB" id="A0A1T2X2D6"/>
<proteinExistence type="predicted"/>
<dbReference type="STRING" id="1324314.BVG16_25055"/>
<protein>
    <submittedName>
        <fullName evidence="3">S9 family peptidase</fullName>
    </submittedName>
</protein>
<dbReference type="Gene3D" id="2.120.10.30">
    <property type="entry name" value="TolB, C-terminal domain"/>
    <property type="match status" value="1"/>
</dbReference>
<dbReference type="GO" id="GO:0004252">
    <property type="term" value="F:serine-type endopeptidase activity"/>
    <property type="evidence" value="ECO:0007669"/>
    <property type="project" value="TreeGrafter"/>
</dbReference>
<dbReference type="InterPro" id="IPR001375">
    <property type="entry name" value="Peptidase_S9_cat"/>
</dbReference>
<dbReference type="PANTHER" id="PTHR42776">
    <property type="entry name" value="SERINE PEPTIDASE S9 FAMILY MEMBER"/>
    <property type="match status" value="1"/>
</dbReference>
<dbReference type="PANTHER" id="PTHR42776:SF27">
    <property type="entry name" value="DIPEPTIDYL PEPTIDASE FAMILY MEMBER 6"/>
    <property type="match status" value="1"/>
</dbReference>
<dbReference type="Pfam" id="PF00326">
    <property type="entry name" value="Peptidase_S9"/>
    <property type="match status" value="1"/>
</dbReference>
<comment type="caution">
    <text evidence="3">The sequence shown here is derived from an EMBL/GenBank/DDBJ whole genome shotgun (WGS) entry which is preliminary data.</text>
</comment>
<sequence>MISFPKPDVEQFFRMYLITSFAVSKDEKRVVFSSNMNGKFNLWAIDLPHAYPYPLTYCNQTSNFIKFDPEGRHILTGFDRDGDENYHLYAIKPEGGQPYPLRPASPEDKFFFAHLSEDGERIYYNTSQHNPQYLNTHRYNLQTQEDELLWTGEHASTWLAAVSPDESRWIMQKHFANTYIVGYLKEGDELVCLTPSADVDHTTSSFVFIDNYTVLFVTNYEDENAYVASYSLDTKEFRVVCKIDHENVSEIKWHKESRTIYIVTEQSVEDQMYAYSLDQGELQPLSNIPVSVIEQVHVAASGHVYILGRSATTALNIYVLQDGEWTMLTQNRVTGLSKEELVEPEIVQYNSFDGLPIESLLFRAKPEVSNGYTIFWPHGGPQASERKFFRSMFQFLLANGYTIFAPNFRGSTGYGASFVKMVEGDWGEGPRLDCVAGIEWLFENNISERDKLFVVGGSYGGYMTLLLAGRHADYFRAAVNIFGVSNLFTFIESVPDHWKPVMKRWLGDPIEDKERLTKDNPITYLDQMVKPMLVIQGANDPRVVKAESDQIVEALQQKGVEVEYLVLDDEGHGFSKKENEIAVYRKMLQFLDAHK</sequence>
<gene>
    <name evidence="3" type="ORF">BVG16_25055</name>
</gene>
<keyword evidence="4" id="KW-1185">Reference proteome</keyword>
<accession>A0A1T2X2D6</accession>
<dbReference type="GO" id="GO:0006508">
    <property type="term" value="P:proteolysis"/>
    <property type="evidence" value="ECO:0007669"/>
    <property type="project" value="InterPro"/>
</dbReference>
<dbReference type="InterPro" id="IPR011042">
    <property type="entry name" value="6-blade_b-propeller_TolB-like"/>
</dbReference>
<dbReference type="RefSeq" id="WP_078501949.1">
    <property type="nucleotide sequence ID" value="NZ_MSZX01000012.1"/>
</dbReference>
<feature type="domain" description="Peptidase S9 prolyl oligopeptidase catalytic" evidence="2">
    <location>
        <begin position="389"/>
        <end position="594"/>
    </location>
</feature>
<dbReference type="EMBL" id="MSZX01000012">
    <property type="protein sequence ID" value="OPA74030.1"/>
    <property type="molecule type" value="Genomic_DNA"/>
</dbReference>
<dbReference type="InterPro" id="IPR029058">
    <property type="entry name" value="AB_hydrolase_fold"/>
</dbReference>
<organism evidence="3 4">
    <name type="scientific">Paenibacillus selenitireducens</name>
    <dbReference type="NCBI Taxonomy" id="1324314"/>
    <lineage>
        <taxon>Bacteria</taxon>
        <taxon>Bacillati</taxon>
        <taxon>Bacillota</taxon>
        <taxon>Bacilli</taxon>
        <taxon>Bacillales</taxon>
        <taxon>Paenibacillaceae</taxon>
        <taxon>Paenibacillus</taxon>
    </lineage>
</organism>
<evidence type="ECO:0000313" key="3">
    <source>
        <dbReference type="EMBL" id="OPA74030.1"/>
    </source>
</evidence>
<evidence type="ECO:0000256" key="1">
    <source>
        <dbReference type="ARBA" id="ARBA00022801"/>
    </source>
</evidence>
<evidence type="ECO:0000313" key="4">
    <source>
        <dbReference type="Proteomes" id="UP000190188"/>
    </source>
</evidence>
<dbReference type="SUPFAM" id="SSF53474">
    <property type="entry name" value="alpha/beta-Hydrolases"/>
    <property type="match status" value="1"/>
</dbReference>
<reference evidence="3 4" key="1">
    <citation type="submission" date="2017-01" db="EMBL/GenBank/DDBJ databases">
        <title>Genome analysis of Paenibacillus selenitrireducens ES3-24.</title>
        <authorList>
            <person name="Xu D."/>
            <person name="Yao R."/>
            <person name="Zheng S."/>
        </authorList>
    </citation>
    <scope>NUCLEOTIDE SEQUENCE [LARGE SCALE GENOMIC DNA]</scope>
    <source>
        <strain evidence="3 4">ES3-24</strain>
    </source>
</reference>